<feature type="transmembrane region" description="Helical" evidence="6">
    <location>
        <begin position="55"/>
        <end position="76"/>
    </location>
</feature>
<dbReference type="PROSITE" id="PS50850">
    <property type="entry name" value="MFS"/>
    <property type="match status" value="1"/>
</dbReference>
<gene>
    <name evidence="8" type="ORF">QUF89_01785</name>
</gene>
<accession>A0AAW7IBR4</accession>
<dbReference type="EMBL" id="JAUCEY010000007">
    <property type="protein sequence ID" value="MDM5450984.1"/>
    <property type="molecule type" value="Genomic_DNA"/>
</dbReference>
<evidence type="ECO:0000256" key="5">
    <source>
        <dbReference type="ARBA" id="ARBA00023136"/>
    </source>
</evidence>
<keyword evidence="4 6" id="KW-1133">Transmembrane helix</keyword>
<evidence type="ECO:0000256" key="2">
    <source>
        <dbReference type="ARBA" id="ARBA00022448"/>
    </source>
</evidence>
<dbReference type="Pfam" id="PF07690">
    <property type="entry name" value="MFS_1"/>
    <property type="match status" value="1"/>
</dbReference>
<evidence type="ECO:0000313" key="9">
    <source>
        <dbReference type="Proteomes" id="UP001234602"/>
    </source>
</evidence>
<feature type="transmembrane region" description="Helical" evidence="6">
    <location>
        <begin position="21"/>
        <end position="43"/>
    </location>
</feature>
<keyword evidence="3 6" id="KW-0812">Transmembrane</keyword>
<feature type="transmembrane region" description="Helical" evidence="6">
    <location>
        <begin position="406"/>
        <end position="427"/>
    </location>
</feature>
<feature type="transmembrane region" description="Helical" evidence="6">
    <location>
        <begin position="319"/>
        <end position="336"/>
    </location>
</feature>
<dbReference type="AlphaFoldDB" id="A0AAW7IBR4"/>
<protein>
    <submittedName>
        <fullName evidence="8">Aromatic acid/H+ symport family MFS transporter</fullName>
    </submittedName>
</protein>
<dbReference type="InterPro" id="IPR011701">
    <property type="entry name" value="MFS"/>
</dbReference>
<comment type="caution">
    <text evidence="8">The sequence shown here is derived from an EMBL/GenBank/DDBJ whole genome shotgun (WGS) entry which is preliminary data.</text>
</comment>
<dbReference type="InterPro" id="IPR005829">
    <property type="entry name" value="Sugar_transporter_CS"/>
</dbReference>
<proteinExistence type="predicted"/>
<dbReference type="Gene3D" id="1.20.1250.20">
    <property type="entry name" value="MFS general substrate transporter like domains"/>
    <property type="match status" value="1"/>
</dbReference>
<dbReference type="PANTHER" id="PTHR23508:SF10">
    <property type="entry name" value="CARBOXYLIC ACID TRANSPORTER PROTEIN HOMOLOG"/>
    <property type="match status" value="1"/>
</dbReference>
<keyword evidence="2" id="KW-0813">Transport</keyword>
<sequence>MKSINVNQVINDSKLKRFHMNVLLWGLIILLFDGFDLVIYGAVVPVLMEDWSLTAIEAGAIGSYALVGMMLGATIFGTLADKIGRKKVIVICVILFSLFTALIGFAGSPEIFGLLRFIAGLGLGGVMPNVIALMTEYSPKNMRGTLVTTMCSGYAIGGVLSAAISIGLISNFGWESVFFVGVIPFFLLPWLYKYLPDSPNFYLRTNRSEELGKILEKVNPDYTYQQTDVYQLEMSKENKIPVPELFRNKRSLSTLMFWASALMTLILLYGLNTWLPKLMVNAGYPLGSSLTFLLTLNFGAIIGSVLGGWLSDRWDTKKVLVMYYIIACISLILLGFKPNMFLLYVLLAFAGATTIGSQIVANVYVSQYYPTHIRSTGVGWSLGIGRLGAVLGPSLGGVLLSMNLSLQVNFLVFAIPGLLAALAIVFVQDNYGNLNVDNKKDYEGEIEDKRKYL</sequence>
<feature type="transmembrane region" description="Helical" evidence="6">
    <location>
        <begin position="114"/>
        <end position="134"/>
    </location>
</feature>
<reference evidence="8" key="1">
    <citation type="submission" date="2023-06" db="EMBL/GenBank/DDBJ databases">
        <title>Comparative genomics of Bacillaceae isolates and their secondary metabolite potential.</title>
        <authorList>
            <person name="Song L."/>
            <person name="Nielsen L.J."/>
            <person name="Mohite O."/>
            <person name="Xu X."/>
            <person name="Weber T."/>
            <person name="Kovacs A.T."/>
        </authorList>
    </citation>
    <scope>NUCLEOTIDE SEQUENCE</scope>
    <source>
        <strain evidence="8">D8_B_37</strain>
    </source>
</reference>
<dbReference type="PROSITE" id="PS00217">
    <property type="entry name" value="SUGAR_TRANSPORT_2"/>
    <property type="match status" value="1"/>
</dbReference>
<evidence type="ECO:0000256" key="6">
    <source>
        <dbReference type="SAM" id="Phobius"/>
    </source>
</evidence>
<feature type="transmembrane region" description="Helical" evidence="6">
    <location>
        <begin position="377"/>
        <end position="400"/>
    </location>
</feature>
<feature type="transmembrane region" description="Helical" evidence="6">
    <location>
        <begin position="255"/>
        <end position="275"/>
    </location>
</feature>
<evidence type="ECO:0000256" key="4">
    <source>
        <dbReference type="ARBA" id="ARBA00022989"/>
    </source>
</evidence>
<dbReference type="InterPro" id="IPR020846">
    <property type="entry name" value="MFS_dom"/>
</dbReference>
<feature type="transmembrane region" description="Helical" evidence="6">
    <location>
        <begin position="287"/>
        <end position="307"/>
    </location>
</feature>
<feature type="transmembrane region" description="Helical" evidence="6">
    <location>
        <begin position="342"/>
        <end position="365"/>
    </location>
</feature>
<feature type="domain" description="Major facilitator superfamily (MFS) profile" evidence="7">
    <location>
        <begin position="22"/>
        <end position="432"/>
    </location>
</feature>
<dbReference type="RefSeq" id="WP_289319163.1">
    <property type="nucleotide sequence ID" value="NZ_JAUCEY010000007.1"/>
</dbReference>
<evidence type="ECO:0000256" key="3">
    <source>
        <dbReference type="ARBA" id="ARBA00022692"/>
    </source>
</evidence>
<feature type="transmembrane region" description="Helical" evidence="6">
    <location>
        <begin position="88"/>
        <end position="108"/>
    </location>
</feature>
<dbReference type="PANTHER" id="PTHR23508">
    <property type="entry name" value="CARBOXYLIC ACID TRANSPORTER PROTEIN HOMOLOG"/>
    <property type="match status" value="1"/>
</dbReference>
<comment type="subcellular location">
    <subcellularLocation>
        <location evidence="1">Cell membrane</location>
        <topology evidence="1">Multi-pass membrane protein</topology>
    </subcellularLocation>
</comment>
<dbReference type="CDD" id="cd17365">
    <property type="entry name" value="MFS_PcaK_like"/>
    <property type="match status" value="1"/>
</dbReference>
<organism evidence="8 9">
    <name type="scientific">Peribacillus simplex</name>
    <dbReference type="NCBI Taxonomy" id="1478"/>
    <lineage>
        <taxon>Bacteria</taxon>
        <taxon>Bacillati</taxon>
        <taxon>Bacillota</taxon>
        <taxon>Bacilli</taxon>
        <taxon>Bacillales</taxon>
        <taxon>Bacillaceae</taxon>
        <taxon>Peribacillus</taxon>
    </lineage>
</organism>
<keyword evidence="5 6" id="KW-0472">Membrane</keyword>
<name>A0AAW7IBR4_9BACI</name>
<dbReference type="SUPFAM" id="SSF103473">
    <property type="entry name" value="MFS general substrate transporter"/>
    <property type="match status" value="1"/>
</dbReference>
<dbReference type="InterPro" id="IPR036259">
    <property type="entry name" value="MFS_trans_sf"/>
</dbReference>
<feature type="transmembrane region" description="Helical" evidence="6">
    <location>
        <begin position="176"/>
        <end position="195"/>
    </location>
</feature>
<dbReference type="GO" id="GO:0005886">
    <property type="term" value="C:plasma membrane"/>
    <property type="evidence" value="ECO:0007669"/>
    <property type="project" value="UniProtKB-SubCell"/>
</dbReference>
<dbReference type="GO" id="GO:0046943">
    <property type="term" value="F:carboxylic acid transmembrane transporter activity"/>
    <property type="evidence" value="ECO:0007669"/>
    <property type="project" value="TreeGrafter"/>
</dbReference>
<evidence type="ECO:0000256" key="1">
    <source>
        <dbReference type="ARBA" id="ARBA00004651"/>
    </source>
</evidence>
<evidence type="ECO:0000313" key="8">
    <source>
        <dbReference type="EMBL" id="MDM5450984.1"/>
    </source>
</evidence>
<feature type="transmembrane region" description="Helical" evidence="6">
    <location>
        <begin position="146"/>
        <end position="170"/>
    </location>
</feature>
<evidence type="ECO:0000259" key="7">
    <source>
        <dbReference type="PROSITE" id="PS50850"/>
    </source>
</evidence>
<dbReference type="Proteomes" id="UP001234602">
    <property type="component" value="Unassembled WGS sequence"/>
</dbReference>